<evidence type="ECO:0000256" key="5">
    <source>
        <dbReference type="SAM" id="MobiDB-lite"/>
    </source>
</evidence>
<dbReference type="InterPro" id="IPR050641">
    <property type="entry name" value="RIFMO-like"/>
</dbReference>
<keyword evidence="9" id="KW-1185">Reference proteome</keyword>
<dbReference type="EMBL" id="ML178821">
    <property type="protein sequence ID" value="TFL03010.1"/>
    <property type="molecule type" value="Genomic_DNA"/>
</dbReference>
<evidence type="ECO:0000313" key="8">
    <source>
        <dbReference type="EMBL" id="TFL03010.1"/>
    </source>
</evidence>
<feature type="domain" description="FAD-binding" evidence="6">
    <location>
        <begin position="190"/>
        <end position="417"/>
    </location>
</feature>
<accession>A0A5C3QQB6</accession>
<dbReference type="AlphaFoldDB" id="A0A5C3QQB6"/>
<gene>
    <name evidence="8" type="ORF">BDV98DRAFT_412278</name>
</gene>
<dbReference type="SUPFAM" id="SSF52833">
    <property type="entry name" value="Thioredoxin-like"/>
    <property type="match status" value="1"/>
</dbReference>
<evidence type="ECO:0000259" key="7">
    <source>
        <dbReference type="Pfam" id="PF07976"/>
    </source>
</evidence>
<dbReference type="CDD" id="cd02979">
    <property type="entry name" value="PHOX_C"/>
    <property type="match status" value="1"/>
</dbReference>
<sequence length="725" mass="78632">MASLCLNTYGFNILHIDDRPAPSTAGRADGIQPRTIEVLRNIGGVGILDNPGDLASGGSPFKGAGVAKKMISQGVRVYEVAFWDPTDTEKLARTSRAASCPDFIDVVDNYTLLLHQGRIEHAFLDEIEARRVKAGTSKSTPPGGVQRPFSFKTCRTVGTGSTSAASAGLGASADGSIGAGSDPLDATHPVECIIVDGNTKKEYKIRSKYLLGCDGAKSLVRRAIAGGEVGDGEWQGKIQMKGEATDIVWGVIDAEVKTDFPDILYKTLIHSRDAGSIMTIPRESNLTRFYVQLQAGEDGKGAHYTRDSATQDICIARAKKIFEPFQLEFGYVDWFSVYQIGQRIATNYTLDQRVFLGGDATHTHSPKAGQGMNISMLDMYSLAWKLNLIEKGVGSREVLLPTYEQERRGVAEELLKFDSEYSRLFSGRGPSLQSTASSSSLGGSSTPTTDDPISAKAPQAPGPDPGVKAAVDAEKFIGVFKKNAFFTSGCGAVYFENALNALPNGSVVSQSPHGHAFNPSGGTLIAGQRLTPGKVTRVSDANQVRLQQQVKMNGAFRIHIFAGDLPKTKERLAGFAKWIDSPESFFNLYRPQGGVKASVLDGVLTSGEFHSTEVDETHRRNPFFAFLTVVATHYYDWEIDHLPGCLRLYRDQVYCDNIPDHRVPVPGNEAPLHHKYGVDRSQGQIIVVRPDGYVGAVVPLAEEGWLALSEYFAGFLVRSVSKPRL</sequence>
<dbReference type="InterPro" id="IPR038220">
    <property type="entry name" value="PHOX_C_sf"/>
</dbReference>
<keyword evidence="2" id="KW-0285">Flavoprotein</keyword>
<evidence type="ECO:0000259" key="6">
    <source>
        <dbReference type="Pfam" id="PF01494"/>
    </source>
</evidence>
<dbReference type="Gene3D" id="3.50.50.60">
    <property type="entry name" value="FAD/NAD(P)-binding domain"/>
    <property type="match status" value="1"/>
</dbReference>
<dbReference type="PANTHER" id="PTHR43004">
    <property type="entry name" value="TRK SYSTEM POTASSIUM UPTAKE PROTEIN"/>
    <property type="match status" value="1"/>
</dbReference>
<evidence type="ECO:0000256" key="3">
    <source>
        <dbReference type="ARBA" id="ARBA00022827"/>
    </source>
</evidence>
<dbReference type="Proteomes" id="UP000305067">
    <property type="component" value="Unassembled WGS sequence"/>
</dbReference>
<dbReference type="GO" id="GO:0016709">
    <property type="term" value="F:oxidoreductase activity, acting on paired donors, with incorporation or reduction of molecular oxygen, NAD(P)H as one donor, and incorporation of one atom of oxygen"/>
    <property type="evidence" value="ECO:0007669"/>
    <property type="project" value="UniProtKB-ARBA"/>
</dbReference>
<proteinExistence type="inferred from homology"/>
<keyword evidence="3" id="KW-0274">FAD</keyword>
<keyword evidence="8" id="KW-0503">Monooxygenase</keyword>
<dbReference type="SUPFAM" id="SSF54373">
    <property type="entry name" value="FAD-linked reductases, C-terminal domain"/>
    <property type="match status" value="1"/>
</dbReference>
<dbReference type="InterPro" id="IPR002938">
    <property type="entry name" value="FAD-bd"/>
</dbReference>
<dbReference type="OrthoDB" id="1716816at2759"/>
<evidence type="ECO:0000256" key="4">
    <source>
        <dbReference type="ARBA" id="ARBA00023002"/>
    </source>
</evidence>
<evidence type="ECO:0000256" key="2">
    <source>
        <dbReference type="ARBA" id="ARBA00022630"/>
    </source>
</evidence>
<dbReference type="SUPFAM" id="SSF51905">
    <property type="entry name" value="FAD/NAD(P)-binding domain"/>
    <property type="match status" value="1"/>
</dbReference>
<reference evidence="8 9" key="1">
    <citation type="journal article" date="2019" name="Nat. Ecol. Evol.">
        <title>Megaphylogeny resolves global patterns of mushroom evolution.</title>
        <authorList>
            <person name="Varga T."/>
            <person name="Krizsan K."/>
            <person name="Foldi C."/>
            <person name="Dima B."/>
            <person name="Sanchez-Garcia M."/>
            <person name="Sanchez-Ramirez S."/>
            <person name="Szollosi G.J."/>
            <person name="Szarkandi J.G."/>
            <person name="Papp V."/>
            <person name="Albert L."/>
            <person name="Andreopoulos W."/>
            <person name="Angelini C."/>
            <person name="Antonin V."/>
            <person name="Barry K.W."/>
            <person name="Bougher N.L."/>
            <person name="Buchanan P."/>
            <person name="Buyck B."/>
            <person name="Bense V."/>
            <person name="Catcheside P."/>
            <person name="Chovatia M."/>
            <person name="Cooper J."/>
            <person name="Damon W."/>
            <person name="Desjardin D."/>
            <person name="Finy P."/>
            <person name="Geml J."/>
            <person name="Haridas S."/>
            <person name="Hughes K."/>
            <person name="Justo A."/>
            <person name="Karasinski D."/>
            <person name="Kautmanova I."/>
            <person name="Kiss B."/>
            <person name="Kocsube S."/>
            <person name="Kotiranta H."/>
            <person name="LaButti K.M."/>
            <person name="Lechner B.E."/>
            <person name="Liimatainen K."/>
            <person name="Lipzen A."/>
            <person name="Lukacs Z."/>
            <person name="Mihaltcheva S."/>
            <person name="Morgado L.N."/>
            <person name="Niskanen T."/>
            <person name="Noordeloos M.E."/>
            <person name="Ohm R.A."/>
            <person name="Ortiz-Santana B."/>
            <person name="Ovrebo C."/>
            <person name="Racz N."/>
            <person name="Riley R."/>
            <person name="Savchenko A."/>
            <person name="Shiryaev A."/>
            <person name="Soop K."/>
            <person name="Spirin V."/>
            <person name="Szebenyi C."/>
            <person name="Tomsovsky M."/>
            <person name="Tulloss R.E."/>
            <person name="Uehling J."/>
            <person name="Grigoriev I.V."/>
            <person name="Vagvolgyi C."/>
            <person name="Papp T."/>
            <person name="Martin F.M."/>
            <person name="Miettinen O."/>
            <person name="Hibbett D.S."/>
            <person name="Nagy L.G."/>
        </authorList>
    </citation>
    <scope>NUCLEOTIDE SEQUENCE [LARGE SCALE GENOMIC DNA]</scope>
    <source>
        <strain evidence="8 9">CBS 309.79</strain>
    </source>
</reference>
<feature type="region of interest" description="Disordered" evidence="5">
    <location>
        <begin position="427"/>
        <end position="467"/>
    </location>
</feature>
<dbReference type="Gene3D" id="3.30.9.10">
    <property type="entry name" value="D-Amino Acid Oxidase, subunit A, domain 2"/>
    <property type="match status" value="1"/>
</dbReference>
<dbReference type="STRING" id="1884261.A0A5C3QQB6"/>
<dbReference type="Pfam" id="PF01494">
    <property type="entry name" value="FAD_binding_3"/>
    <property type="match status" value="1"/>
</dbReference>
<feature type="domain" description="Phenol hydroxylase-like C-terminal dimerisation" evidence="7">
    <location>
        <begin position="522"/>
        <end position="718"/>
    </location>
</feature>
<protein>
    <submittedName>
        <fullName evidence="8">Phenol 2-monooxygenase</fullName>
    </submittedName>
</protein>
<comment type="similarity">
    <text evidence="1">Belongs to the PheA/TfdB FAD monooxygenase family.</text>
</comment>
<dbReference type="GO" id="GO:0071949">
    <property type="term" value="F:FAD binding"/>
    <property type="evidence" value="ECO:0007669"/>
    <property type="project" value="InterPro"/>
</dbReference>
<keyword evidence="4" id="KW-0560">Oxidoreductase</keyword>
<dbReference type="InterPro" id="IPR012941">
    <property type="entry name" value="Phe_hydrox_C_dim_dom"/>
</dbReference>
<evidence type="ECO:0000256" key="1">
    <source>
        <dbReference type="ARBA" id="ARBA00007801"/>
    </source>
</evidence>
<feature type="compositionally biased region" description="Low complexity" evidence="5">
    <location>
        <begin position="430"/>
        <end position="449"/>
    </location>
</feature>
<evidence type="ECO:0000313" key="9">
    <source>
        <dbReference type="Proteomes" id="UP000305067"/>
    </source>
</evidence>
<dbReference type="PANTHER" id="PTHR43004:SF4">
    <property type="entry name" value="FAD-BINDING DOMAIN-CONTAINING PROTEIN"/>
    <property type="match status" value="1"/>
</dbReference>
<dbReference type="InterPro" id="IPR036188">
    <property type="entry name" value="FAD/NAD-bd_sf"/>
</dbReference>
<dbReference type="PRINTS" id="PR00420">
    <property type="entry name" value="RNGMNOXGNASE"/>
</dbReference>
<dbReference type="Pfam" id="PF07976">
    <property type="entry name" value="Phe_hydrox_dim"/>
    <property type="match status" value="1"/>
</dbReference>
<name>A0A5C3QQB6_9AGAR</name>
<organism evidence="8 9">
    <name type="scientific">Pterulicium gracile</name>
    <dbReference type="NCBI Taxonomy" id="1884261"/>
    <lineage>
        <taxon>Eukaryota</taxon>
        <taxon>Fungi</taxon>
        <taxon>Dikarya</taxon>
        <taxon>Basidiomycota</taxon>
        <taxon>Agaricomycotina</taxon>
        <taxon>Agaricomycetes</taxon>
        <taxon>Agaricomycetidae</taxon>
        <taxon>Agaricales</taxon>
        <taxon>Pleurotineae</taxon>
        <taxon>Pterulaceae</taxon>
        <taxon>Pterulicium</taxon>
    </lineage>
</organism>
<dbReference type="InterPro" id="IPR036249">
    <property type="entry name" value="Thioredoxin-like_sf"/>
</dbReference>
<dbReference type="Gene3D" id="3.40.30.20">
    <property type="match status" value="1"/>
</dbReference>